<dbReference type="Pfam" id="PF12255">
    <property type="entry name" value="TcdB_toxin_midC"/>
    <property type="match status" value="1"/>
</dbReference>
<evidence type="ECO:0000256" key="1">
    <source>
        <dbReference type="ARBA" id="ARBA00004613"/>
    </source>
</evidence>
<dbReference type="GO" id="GO:0005737">
    <property type="term" value="C:cytoplasm"/>
    <property type="evidence" value="ECO:0007669"/>
    <property type="project" value="InterPro"/>
</dbReference>
<feature type="domain" description="Insecticide toxin TcdB middle/C-terminal" evidence="5">
    <location>
        <begin position="900"/>
        <end position="1060"/>
    </location>
</feature>
<dbReference type="Pfam" id="PF03534">
    <property type="entry name" value="SpvB"/>
    <property type="match status" value="1"/>
</dbReference>
<evidence type="ECO:0000313" key="7">
    <source>
        <dbReference type="EMBL" id="RXN93123.1"/>
    </source>
</evidence>
<dbReference type="OrthoDB" id="5445630at2"/>
<evidence type="ECO:0008006" key="9">
    <source>
        <dbReference type="Google" id="ProtNLM"/>
    </source>
</evidence>
<feature type="domain" description="Insecticide toxin TcdB middle/N-terminal" evidence="6">
    <location>
        <begin position="672"/>
        <end position="805"/>
    </location>
</feature>
<dbReference type="InterPro" id="IPR028994">
    <property type="entry name" value="Integrin_alpha_N"/>
</dbReference>
<dbReference type="Proteomes" id="UP000290849">
    <property type="component" value="Unassembled WGS sequence"/>
</dbReference>
<keyword evidence="2" id="KW-0964">Secreted</keyword>
<dbReference type="InterPro" id="IPR003284">
    <property type="entry name" value="Sal_SpvB"/>
</dbReference>
<protein>
    <recommendedName>
        <fullName evidence="9">Toxin</fullName>
    </recommendedName>
</protein>
<feature type="region of interest" description="Disordered" evidence="4">
    <location>
        <begin position="1"/>
        <end position="25"/>
    </location>
</feature>
<evidence type="ECO:0000256" key="3">
    <source>
        <dbReference type="ARBA" id="ARBA00023026"/>
    </source>
</evidence>
<accession>A0A4Q1HRA5</accession>
<reference evidence="7 8" key="1">
    <citation type="journal article" date="2017" name="Int. J. Syst. Evol. Microbiol.">
        <title>Achromobacter aloeverae sp. nov., isolated from the root of Aloe vera (L.) Burm.f.</title>
        <authorList>
            <person name="Kuncharoen N."/>
            <person name="Muramatsu Y."/>
            <person name="Shibata C."/>
            <person name="Kamakura Y."/>
            <person name="Nakagawa Y."/>
            <person name="Tanasupawat S."/>
        </authorList>
    </citation>
    <scope>NUCLEOTIDE SEQUENCE [LARGE SCALE GENOMIC DNA]</scope>
    <source>
        <strain evidence="7 8">AVA-1</strain>
    </source>
</reference>
<evidence type="ECO:0000259" key="6">
    <source>
        <dbReference type="Pfam" id="PF12256"/>
    </source>
</evidence>
<organism evidence="7 8">
    <name type="scientific">Achromobacter aloeverae</name>
    <dbReference type="NCBI Taxonomy" id="1750518"/>
    <lineage>
        <taxon>Bacteria</taxon>
        <taxon>Pseudomonadati</taxon>
        <taxon>Pseudomonadota</taxon>
        <taxon>Betaproteobacteria</taxon>
        <taxon>Burkholderiales</taxon>
        <taxon>Alcaligenaceae</taxon>
        <taxon>Achromobacter</taxon>
    </lineage>
</organism>
<evidence type="ECO:0000256" key="4">
    <source>
        <dbReference type="SAM" id="MobiDB-lite"/>
    </source>
</evidence>
<comment type="caution">
    <text evidence="7">The sequence shown here is derived from an EMBL/GenBank/DDBJ whole genome shotgun (WGS) entry which is preliminary data.</text>
</comment>
<proteinExistence type="predicted"/>
<feature type="region of interest" description="Disordered" evidence="4">
    <location>
        <begin position="1581"/>
        <end position="1613"/>
    </location>
</feature>
<gene>
    <name evidence="7" type="ORF">C7R54_05270</name>
</gene>
<evidence type="ECO:0000256" key="2">
    <source>
        <dbReference type="ARBA" id="ARBA00022525"/>
    </source>
</evidence>
<dbReference type="Pfam" id="PF12256">
    <property type="entry name" value="TcdB_toxin_midN"/>
    <property type="match status" value="1"/>
</dbReference>
<feature type="compositionally biased region" description="Low complexity" evidence="4">
    <location>
        <begin position="1"/>
        <end position="10"/>
    </location>
</feature>
<dbReference type="PRINTS" id="PR01341">
    <property type="entry name" value="SALSPVBPROT"/>
</dbReference>
<evidence type="ECO:0000259" key="5">
    <source>
        <dbReference type="Pfam" id="PF12255"/>
    </source>
</evidence>
<keyword evidence="3" id="KW-0843">Virulence</keyword>
<comment type="subcellular location">
    <subcellularLocation>
        <location evidence="1">Secreted</location>
    </subcellularLocation>
</comment>
<name>A0A4Q1HRA5_9BURK</name>
<dbReference type="SUPFAM" id="SSF69318">
    <property type="entry name" value="Integrin alpha N-terminal domain"/>
    <property type="match status" value="1"/>
</dbReference>
<feature type="compositionally biased region" description="Basic residues" evidence="4">
    <location>
        <begin position="1603"/>
        <end position="1613"/>
    </location>
</feature>
<dbReference type="GO" id="GO:0005576">
    <property type="term" value="C:extracellular region"/>
    <property type="evidence" value="ECO:0007669"/>
    <property type="project" value="UniProtKB-SubCell"/>
</dbReference>
<evidence type="ECO:0000313" key="8">
    <source>
        <dbReference type="Proteomes" id="UP000290849"/>
    </source>
</evidence>
<dbReference type="RefSeq" id="WP_129149082.1">
    <property type="nucleotide sequence ID" value="NZ_JBHSDO010000006.1"/>
</dbReference>
<dbReference type="EMBL" id="PYAL01000001">
    <property type="protein sequence ID" value="RXN93123.1"/>
    <property type="molecule type" value="Genomic_DNA"/>
</dbReference>
<dbReference type="InterPro" id="IPR022044">
    <property type="entry name" value="TcdB_toxin_mid/C"/>
</dbReference>
<dbReference type="InterPro" id="IPR022045">
    <property type="entry name" value="TcdB_toxin_mid/N"/>
</dbReference>
<sequence length="1613" mass="176210">MGRPLTAPTATPAPPTLPQPGAGGLGIASVEAAPIGNGGGTSFSIDLPISPGRGYAPRLALASGGGNGVFGWGWDAGPPSIRRRFDHGFPNYDRNDEFIGPDGEVMSYTGSLSSVSGTPARYTALQYMPRKEGAFSRIVYMQAPDTQANDFWQVSMADGEILWFGRTADARIQDPADTTRTAAWLLHESVTPDGQHIYYKYSPGPDAKQSSRYLTAIHYGNTTCAQQPFLSNTDATQGPDHQGWLFTLLFDYSQPTPAWQVPASYDAIAAQSWVRRQDHHVDYGYGYAVPAEYLCRQVLMYHRIDNDKQLSDKGTPTLVSRLWLDYEELPSAARLMGTQRMAYETDGAWRFLPLVDIEWTPDFAAPADASCWTALAQPMALPIDGDTPESDPILYSETDLYSEGMAGLLHRIGNCWYYRRPVRDQRKGATPRAITYGPRNLLGSVPVISGAADNLLMDINGDGSLESLKTGAGGPRGYHAMQADQTWSAFVPVQTLPTEIGAPYARFGNMHGSGLPDLFVLSPTSVRYYTNQSTDTTVAFSAPREVAQAGGIVLPMPGRNPREWVNFADVLGSGQPQLVRVRHDSLTYWPWLGNGRFGAAVTMTAALPFDATSFDPGRVYFLSLFGQQAPDLVYADVDGIRIHQNLCGNGYASTPAIIPYPAGFHLGNLASIQFSDSAGTGGTSIVLTQPYGDVTPPQGYPGSGATRYWRLDLNATPPYQLAALDNNAGARTEVTWRNSIQDWVDEKVETRNGAPTHRPGARMLVDSIAQVDQVTNLQRVSTPKYRDGVWDGRERESRGFRYTEIRQETWTWSMATPAPTATRVSALAPSVTKTWFHAGRVTDDTLKSSTGSPYFYGMPYSDASAYANLATRYTQYTATTTVQAPWHDTVATPGVEQLWWQARALAGSTLRVETYGASDVPLSIQHMRWQSRAVRDLSPTLPYAIVLPMALETITYNYEGYATDPLVTQTLEMDADQYGYATWRVDVAYPRWLTATSANPYVDTGLDASLRIPFPVAGNGASAVTGLSWTSTFDDQQTVLRLAESRFQAQHLDGSDYRLGALAVERQNVLTYDTYAAAKPGGPGLHVETLSALGDPTCLLAPGQTRTLQAQTRYQYNSELPGPLVLLTCKYTALMTNADHAFLTGNGLGASEITAAGYTSENLLLTVPGGAPETDRIHAGQFDINFYNDDTGFWRLNLYFPSFLEGADGKYPSTTYSWDSQYVLVTAATDVYGNVVTARTIDYRFLAPTTLLDPNMNKLQVQFDALGRVIATSFSGTQLKANDDGSVAIEQVGFDDLETTPYDGNFDGTGPQNQASRVDYQANNMTGWYATVSSNFNLSATVTDNLASAHYLFLTGAATDKSTYAFLRSRGRALAASDATTADVADLGDPDDTSPYLMFLKSFALPSAQPALYAIQAADAFSTTAAPLSASAQNLPMTTTYVDGRDRTLCTFLRVPGGNPVYLCSQFGQISLPLGTPGVVHAVRDYTRHAPAGEVLTQWPAFFCSPFLSNASATLARTQFPSYDTMSSWNANFPSDQYLHDALGRPTRVITGRVSDRTGQAYERRTYHAPWFTLEQDENDIDDELPDTSTPPASVVRSLVSRMTKRRSKTRRR</sequence>
<keyword evidence="8" id="KW-1185">Reference proteome</keyword>